<dbReference type="OrthoDB" id="5979581at2759"/>
<protein>
    <recommendedName>
        <fullName evidence="3">Protein kinase domain-containing protein</fullName>
    </recommendedName>
</protein>
<evidence type="ECO:0008006" key="3">
    <source>
        <dbReference type="Google" id="ProtNLM"/>
    </source>
</evidence>
<name>A0A0A1T439_9HYPO</name>
<dbReference type="SUPFAM" id="SSF56112">
    <property type="entry name" value="Protein kinase-like (PK-like)"/>
    <property type="match status" value="1"/>
</dbReference>
<reference evidence="1 2" key="1">
    <citation type="journal article" date="2015" name="Genome Announc.">
        <title>Draft Genome Sequence and Gene Annotation of the Entomopathogenic Fungus Verticillium hemipterigenum.</title>
        <authorList>
            <person name="Horn F."/>
            <person name="Habel A."/>
            <person name="Scharf D.H."/>
            <person name="Dworschak J."/>
            <person name="Brakhage A.A."/>
            <person name="Guthke R."/>
            <person name="Hertweck C."/>
            <person name="Linde J."/>
        </authorList>
    </citation>
    <scope>NUCLEOTIDE SEQUENCE [LARGE SCALE GENOMIC DNA]</scope>
</reference>
<gene>
    <name evidence="1" type="ORF">VHEMI00289</name>
</gene>
<sequence length="94" mass="10801">MVALLGPPPPKFLQRSDKCAKYFDASGNWLGSVPIPDQSFEQRATQLKGPDKELMLNLFRKALQWLPEDRPTAEELAFDDWLMEAYMESKAEQQ</sequence>
<dbReference type="EMBL" id="CDHN01000001">
    <property type="protein sequence ID" value="CEJ80084.1"/>
    <property type="molecule type" value="Genomic_DNA"/>
</dbReference>
<dbReference type="Gene3D" id="1.10.510.10">
    <property type="entry name" value="Transferase(Phosphotransferase) domain 1"/>
    <property type="match status" value="1"/>
</dbReference>
<evidence type="ECO:0000313" key="1">
    <source>
        <dbReference type="EMBL" id="CEJ80084.1"/>
    </source>
</evidence>
<organism evidence="1 2">
    <name type="scientific">[Torrubiella] hemipterigena</name>
    <dbReference type="NCBI Taxonomy" id="1531966"/>
    <lineage>
        <taxon>Eukaryota</taxon>
        <taxon>Fungi</taxon>
        <taxon>Dikarya</taxon>
        <taxon>Ascomycota</taxon>
        <taxon>Pezizomycotina</taxon>
        <taxon>Sordariomycetes</taxon>
        <taxon>Hypocreomycetidae</taxon>
        <taxon>Hypocreales</taxon>
        <taxon>Clavicipitaceae</taxon>
        <taxon>Clavicipitaceae incertae sedis</taxon>
        <taxon>'Torrubiella' clade</taxon>
    </lineage>
</organism>
<dbReference type="InterPro" id="IPR011009">
    <property type="entry name" value="Kinase-like_dom_sf"/>
</dbReference>
<evidence type="ECO:0000313" key="2">
    <source>
        <dbReference type="Proteomes" id="UP000039046"/>
    </source>
</evidence>
<dbReference type="Proteomes" id="UP000039046">
    <property type="component" value="Unassembled WGS sequence"/>
</dbReference>
<dbReference type="STRING" id="1531966.A0A0A1T439"/>
<keyword evidence="2" id="KW-1185">Reference proteome</keyword>
<dbReference type="HOGENOM" id="CLU_180922_0_0_1"/>
<accession>A0A0A1T439</accession>
<proteinExistence type="predicted"/>
<dbReference type="AlphaFoldDB" id="A0A0A1T439"/>